<accession>A0A238FK60</accession>
<dbReference type="GO" id="GO:0008270">
    <property type="term" value="F:zinc ion binding"/>
    <property type="evidence" value="ECO:0007669"/>
    <property type="project" value="InterPro"/>
</dbReference>
<dbReference type="SMART" id="SM00066">
    <property type="entry name" value="GAL4"/>
    <property type="match status" value="1"/>
</dbReference>
<dbReference type="InterPro" id="IPR001138">
    <property type="entry name" value="Zn2Cys6_DnaBD"/>
</dbReference>
<proteinExistence type="predicted"/>
<dbReference type="GO" id="GO:0000981">
    <property type="term" value="F:DNA-binding transcription factor activity, RNA polymerase II-specific"/>
    <property type="evidence" value="ECO:0007669"/>
    <property type="project" value="InterPro"/>
</dbReference>
<name>A0A238FK60_9BASI</name>
<evidence type="ECO:0000313" key="3">
    <source>
        <dbReference type="Proteomes" id="UP000198372"/>
    </source>
</evidence>
<dbReference type="Proteomes" id="UP000198372">
    <property type="component" value="Unassembled WGS sequence"/>
</dbReference>
<organism evidence="2 3">
    <name type="scientific">Microbotryum intermedium</name>
    <dbReference type="NCBI Taxonomy" id="269621"/>
    <lineage>
        <taxon>Eukaryota</taxon>
        <taxon>Fungi</taxon>
        <taxon>Dikarya</taxon>
        <taxon>Basidiomycota</taxon>
        <taxon>Pucciniomycotina</taxon>
        <taxon>Microbotryomycetes</taxon>
        <taxon>Microbotryales</taxon>
        <taxon>Microbotryaceae</taxon>
        <taxon>Microbotryum</taxon>
    </lineage>
</organism>
<dbReference type="OrthoDB" id="2529474at2759"/>
<dbReference type="EMBL" id="FMSP01000019">
    <property type="protein sequence ID" value="SCV73637.1"/>
    <property type="molecule type" value="Genomic_DNA"/>
</dbReference>
<dbReference type="Pfam" id="PF00172">
    <property type="entry name" value="Zn_clus"/>
    <property type="match status" value="1"/>
</dbReference>
<keyword evidence="3" id="KW-1185">Reference proteome</keyword>
<dbReference type="InterPro" id="IPR036864">
    <property type="entry name" value="Zn2-C6_fun-type_DNA-bd_sf"/>
</dbReference>
<protein>
    <submittedName>
        <fullName evidence="2">BQ2448_6067 protein</fullName>
    </submittedName>
</protein>
<dbReference type="PROSITE" id="PS50048">
    <property type="entry name" value="ZN2_CY6_FUNGAL_2"/>
    <property type="match status" value="1"/>
</dbReference>
<feature type="domain" description="Zn(2)-C6 fungal-type" evidence="1">
    <location>
        <begin position="90"/>
        <end position="129"/>
    </location>
</feature>
<sequence>MPMPCPPISDMLAGYSTLSVRHLICDPGSSIAFVAGAVARKISISHLSAGSFFRLSFPLQLTHPPTRSLSGTTSYMRSPTGAALLAKGLACARCKTRKTRCDGGKPACGACLRSARFKHRPLDEVVCHYGDPLDDTKSQVTQRSKLKTGGPHELLRVEHAFSRVNGVERLVLYFDVFFLRFVLDFVPVLLVLGQRLRHGRVFGPYSDHRCGQKSIPAAPAPPLRNLSKPRVTVVDFGAVVVVDSQFDRSHPTDTQTRYVDEAWNETITGIAGLPLCWRVVLARH</sequence>
<dbReference type="AlphaFoldDB" id="A0A238FK60"/>
<dbReference type="CDD" id="cd00067">
    <property type="entry name" value="GAL4"/>
    <property type="match status" value="1"/>
</dbReference>
<dbReference type="Gene3D" id="4.10.240.10">
    <property type="entry name" value="Zn(2)-C6 fungal-type DNA-binding domain"/>
    <property type="match status" value="1"/>
</dbReference>
<gene>
    <name evidence="2" type="ORF">BQ2448_6067</name>
</gene>
<reference evidence="3" key="1">
    <citation type="submission" date="2016-09" db="EMBL/GenBank/DDBJ databases">
        <authorList>
            <person name="Jeantristanb JTB J.-T."/>
            <person name="Ricardo R."/>
        </authorList>
    </citation>
    <scope>NUCLEOTIDE SEQUENCE [LARGE SCALE GENOMIC DNA]</scope>
</reference>
<evidence type="ECO:0000259" key="1">
    <source>
        <dbReference type="PROSITE" id="PS50048"/>
    </source>
</evidence>
<dbReference type="SUPFAM" id="SSF57701">
    <property type="entry name" value="Zn2/Cys6 DNA-binding domain"/>
    <property type="match status" value="1"/>
</dbReference>
<evidence type="ECO:0000313" key="2">
    <source>
        <dbReference type="EMBL" id="SCV73637.1"/>
    </source>
</evidence>